<organism evidence="8 9">
    <name type="scientific">Candidatus Sungbacteria bacterium RIFCSPLOWO2_12_FULL_41_11</name>
    <dbReference type="NCBI Taxonomy" id="1802286"/>
    <lineage>
        <taxon>Bacteria</taxon>
        <taxon>Candidatus Sungiibacteriota</taxon>
    </lineage>
</organism>
<proteinExistence type="inferred from homology"/>
<dbReference type="SUPFAM" id="SSF52096">
    <property type="entry name" value="ClpP/crotonase"/>
    <property type="match status" value="1"/>
</dbReference>
<dbReference type="Gene3D" id="3.30.750.44">
    <property type="match status" value="1"/>
</dbReference>
<dbReference type="Pfam" id="PF17820">
    <property type="entry name" value="PDZ_6"/>
    <property type="match status" value="1"/>
</dbReference>
<reference evidence="8 9" key="1">
    <citation type="journal article" date="2016" name="Nat. Commun.">
        <title>Thousands of microbial genomes shed light on interconnected biogeochemical processes in an aquifer system.</title>
        <authorList>
            <person name="Anantharaman K."/>
            <person name="Brown C.T."/>
            <person name="Hug L.A."/>
            <person name="Sharon I."/>
            <person name="Castelle C.J."/>
            <person name="Probst A.J."/>
            <person name="Thomas B.C."/>
            <person name="Singh A."/>
            <person name="Wilkins M.J."/>
            <person name="Karaoz U."/>
            <person name="Brodie E.L."/>
            <person name="Williams K.H."/>
            <person name="Hubbard S.S."/>
            <person name="Banfield J.F."/>
        </authorList>
    </citation>
    <scope>NUCLEOTIDE SEQUENCE [LARGE SCALE GENOMIC DNA]</scope>
</reference>
<dbReference type="Gene3D" id="3.90.226.10">
    <property type="entry name" value="2-enoyl-CoA Hydratase, Chain A, domain 1"/>
    <property type="match status" value="1"/>
</dbReference>
<evidence type="ECO:0000256" key="2">
    <source>
        <dbReference type="ARBA" id="ARBA00022670"/>
    </source>
</evidence>
<keyword evidence="6" id="KW-0472">Membrane</keyword>
<dbReference type="InterPro" id="IPR004447">
    <property type="entry name" value="Peptidase_S41A"/>
</dbReference>
<dbReference type="GO" id="GO:0008236">
    <property type="term" value="F:serine-type peptidase activity"/>
    <property type="evidence" value="ECO:0007669"/>
    <property type="project" value="UniProtKB-KW"/>
</dbReference>
<evidence type="ECO:0000259" key="7">
    <source>
        <dbReference type="PROSITE" id="PS50106"/>
    </source>
</evidence>
<keyword evidence="3 5" id="KW-0378">Hydrolase</keyword>
<dbReference type="AlphaFoldDB" id="A0A1G2LS51"/>
<dbReference type="Pfam" id="PF22694">
    <property type="entry name" value="CtpB_N-like"/>
    <property type="match status" value="1"/>
</dbReference>
<dbReference type="PANTHER" id="PTHR32060">
    <property type="entry name" value="TAIL-SPECIFIC PROTEASE"/>
    <property type="match status" value="1"/>
</dbReference>
<feature type="transmembrane region" description="Helical" evidence="6">
    <location>
        <begin position="7"/>
        <end position="30"/>
    </location>
</feature>
<protein>
    <recommendedName>
        <fullName evidence="7">PDZ domain-containing protein</fullName>
    </recommendedName>
</protein>
<comment type="similarity">
    <text evidence="1 5">Belongs to the peptidase S41A family.</text>
</comment>
<keyword evidence="6" id="KW-1133">Transmembrane helix</keyword>
<evidence type="ECO:0000256" key="3">
    <source>
        <dbReference type="ARBA" id="ARBA00022801"/>
    </source>
</evidence>
<evidence type="ECO:0000313" key="9">
    <source>
        <dbReference type="Proteomes" id="UP000177171"/>
    </source>
</evidence>
<dbReference type="InterPro" id="IPR041489">
    <property type="entry name" value="PDZ_6"/>
</dbReference>
<dbReference type="FunFam" id="2.30.42.10:FF:000063">
    <property type="entry name" value="Peptidase, S41 family"/>
    <property type="match status" value="1"/>
</dbReference>
<dbReference type="EMBL" id="MHQY01000008">
    <property type="protein sequence ID" value="OHA14373.1"/>
    <property type="molecule type" value="Genomic_DNA"/>
</dbReference>
<dbReference type="InterPro" id="IPR029045">
    <property type="entry name" value="ClpP/crotonase-like_dom_sf"/>
</dbReference>
<dbReference type="InterPro" id="IPR001478">
    <property type="entry name" value="PDZ"/>
</dbReference>
<dbReference type="GO" id="GO:0030288">
    <property type="term" value="C:outer membrane-bounded periplasmic space"/>
    <property type="evidence" value="ECO:0007669"/>
    <property type="project" value="TreeGrafter"/>
</dbReference>
<dbReference type="InterPro" id="IPR005151">
    <property type="entry name" value="Tail-specific_protease"/>
</dbReference>
<accession>A0A1G2LS51</accession>
<dbReference type="CDD" id="cd06782">
    <property type="entry name" value="cpPDZ_CPP-like"/>
    <property type="match status" value="1"/>
</dbReference>
<dbReference type="CDD" id="cd07560">
    <property type="entry name" value="Peptidase_S41_CPP"/>
    <property type="match status" value="1"/>
</dbReference>
<evidence type="ECO:0000256" key="1">
    <source>
        <dbReference type="ARBA" id="ARBA00009179"/>
    </source>
</evidence>
<dbReference type="SMART" id="SM00228">
    <property type="entry name" value="PDZ"/>
    <property type="match status" value="1"/>
</dbReference>
<comment type="caution">
    <text evidence="8">The sequence shown here is derived from an EMBL/GenBank/DDBJ whole genome shotgun (WGS) entry which is preliminary data.</text>
</comment>
<dbReference type="PANTHER" id="PTHR32060:SF30">
    <property type="entry name" value="CARBOXY-TERMINAL PROCESSING PROTEASE CTPA"/>
    <property type="match status" value="1"/>
</dbReference>
<dbReference type="GO" id="GO:0007165">
    <property type="term" value="P:signal transduction"/>
    <property type="evidence" value="ECO:0007669"/>
    <property type="project" value="TreeGrafter"/>
</dbReference>
<evidence type="ECO:0000256" key="4">
    <source>
        <dbReference type="ARBA" id="ARBA00022825"/>
    </source>
</evidence>
<evidence type="ECO:0000313" key="8">
    <source>
        <dbReference type="EMBL" id="OHA14373.1"/>
    </source>
</evidence>
<dbReference type="Proteomes" id="UP000177171">
    <property type="component" value="Unassembled WGS sequence"/>
</dbReference>
<evidence type="ECO:0000256" key="6">
    <source>
        <dbReference type="SAM" id="Phobius"/>
    </source>
</evidence>
<dbReference type="NCBIfam" id="TIGR00225">
    <property type="entry name" value="prc"/>
    <property type="match status" value="1"/>
</dbReference>
<dbReference type="Pfam" id="PF03572">
    <property type="entry name" value="Peptidase_S41"/>
    <property type="match status" value="1"/>
</dbReference>
<dbReference type="Gene3D" id="2.30.42.10">
    <property type="match status" value="1"/>
</dbReference>
<feature type="domain" description="PDZ" evidence="7">
    <location>
        <begin position="119"/>
        <end position="179"/>
    </location>
</feature>
<evidence type="ECO:0000256" key="5">
    <source>
        <dbReference type="RuleBase" id="RU004404"/>
    </source>
</evidence>
<dbReference type="GO" id="GO:0006508">
    <property type="term" value="P:proteolysis"/>
    <property type="evidence" value="ECO:0007669"/>
    <property type="project" value="UniProtKB-KW"/>
</dbReference>
<dbReference type="SMART" id="SM00245">
    <property type="entry name" value="TSPc"/>
    <property type="match status" value="1"/>
</dbReference>
<dbReference type="SUPFAM" id="SSF50156">
    <property type="entry name" value="PDZ domain-like"/>
    <property type="match status" value="1"/>
</dbReference>
<dbReference type="InterPro" id="IPR036034">
    <property type="entry name" value="PDZ_sf"/>
</dbReference>
<gene>
    <name evidence="8" type="ORF">A3G49_01980</name>
</gene>
<sequence>MSILIKKILIIIISFAIIAASFVGGIFVGLNKKPTIESITSVIRKTPEISTLGQVQAGTDFNLFWDVWSRLEENFVDRSKIEPQKMVFGAIDGMVKSLEDPYTVFLPPEESKRFNDDIKGEFGGIGAEIGIKKGILTIIAPLKDSPAEKAGLKAGDKVLKINGTSTIDLTLDKAVSFIRGLKGTEVVLTIAAADDLGDTKEIKIIRDTIKIPVIETKKLDEGIFYIRLFNFNDNSTAEFKKGLMEMQNSGARKLILDLRNNPGGYLNAAVDIASWFIPAGEIVAREKMANGEELIYRSYGYRFLENTPVITLINQGSASASEIVAGALRDQRKIKLIGDKSFGKGSVQELEKLPQNASLKITIAKWLTPQGHSINDSGLEPDIKVEITKEDSDNNKDTQLDKAIEIIKGL</sequence>
<dbReference type="InterPro" id="IPR055210">
    <property type="entry name" value="CtpA/B_N"/>
</dbReference>
<dbReference type="GO" id="GO:0004175">
    <property type="term" value="F:endopeptidase activity"/>
    <property type="evidence" value="ECO:0007669"/>
    <property type="project" value="TreeGrafter"/>
</dbReference>
<keyword evidence="2 5" id="KW-0645">Protease</keyword>
<dbReference type="PROSITE" id="PS50106">
    <property type="entry name" value="PDZ"/>
    <property type="match status" value="1"/>
</dbReference>
<keyword evidence="4 5" id="KW-0720">Serine protease</keyword>
<name>A0A1G2LS51_9BACT</name>
<keyword evidence="6" id="KW-0812">Transmembrane</keyword>